<dbReference type="AlphaFoldDB" id="A0A1H2PWM1"/>
<dbReference type="InterPro" id="IPR050109">
    <property type="entry name" value="HTH-type_TetR-like_transc_reg"/>
</dbReference>
<dbReference type="PROSITE" id="PS50977">
    <property type="entry name" value="HTH_TETR_2"/>
    <property type="match status" value="1"/>
</dbReference>
<dbReference type="InterPro" id="IPR001647">
    <property type="entry name" value="HTH_TetR"/>
</dbReference>
<dbReference type="OrthoDB" id="2356263at2"/>
<name>A0A1H2PWM1_9BURK</name>
<dbReference type="PANTHER" id="PTHR30328">
    <property type="entry name" value="TRANSCRIPTIONAL REPRESSOR"/>
    <property type="match status" value="1"/>
</dbReference>
<proteinExistence type="predicted"/>
<dbReference type="InterPro" id="IPR009057">
    <property type="entry name" value="Homeodomain-like_sf"/>
</dbReference>
<dbReference type="STRING" id="1770053.SAMN05216551_11453"/>
<protein>
    <submittedName>
        <fullName evidence="5">DNA-binding transcriptional regulator, AcrR family</fullName>
    </submittedName>
</protein>
<dbReference type="Gene3D" id="1.10.357.10">
    <property type="entry name" value="Tetracycline Repressor, domain 2"/>
    <property type="match status" value="1"/>
</dbReference>
<accession>A0A1H2PWM1</accession>
<dbReference type="SUPFAM" id="SSF48498">
    <property type="entry name" value="Tetracyclin repressor-like, C-terminal domain"/>
    <property type="match status" value="1"/>
</dbReference>
<evidence type="ECO:0000256" key="3">
    <source>
        <dbReference type="SAM" id="MobiDB-lite"/>
    </source>
</evidence>
<evidence type="ECO:0000259" key="4">
    <source>
        <dbReference type="PROSITE" id="PS50977"/>
    </source>
</evidence>
<keyword evidence="6" id="KW-1185">Reference proteome</keyword>
<feature type="DNA-binding region" description="H-T-H motif" evidence="2">
    <location>
        <begin position="34"/>
        <end position="53"/>
    </location>
</feature>
<organism evidence="5 6">
    <name type="scientific">Chitinasiproducens palmae</name>
    <dbReference type="NCBI Taxonomy" id="1770053"/>
    <lineage>
        <taxon>Bacteria</taxon>
        <taxon>Pseudomonadati</taxon>
        <taxon>Pseudomonadota</taxon>
        <taxon>Betaproteobacteria</taxon>
        <taxon>Burkholderiales</taxon>
        <taxon>Burkholderiaceae</taxon>
        <taxon>Chitinasiproducens</taxon>
    </lineage>
</organism>
<gene>
    <name evidence="5" type="ORF">SAMN05216551_11453</name>
</gene>
<dbReference type="SUPFAM" id="SSF46689">
    <property type="entry name" value="Homeodomain-like"/>
    <property type="match status" value="1"/>
</dbReference>
<evidence type="ECO:0000256" key="2">
    <source>
        <dbReference type="PROSITE-ProRule" id="PRU00335"/>
    </source>
</evidence>
<feature type="domain" description="HTH tetR-type" evidence="4">
    <location>
        <begin position="11"/>
        <end position="71"/>
    </location>
</feature>
<feature type="compositionally biased region" description="Basic and acidic residues" evidence="3">
    <location>
        <begin position="226"/>
        <end position="235"/>
    </location>
</feature>
<evidence type="ECO:0000256" key="1">
    <source>
        <dbReference type="ARBA" id="ARBA00023125"/>
    </source>
</evidence>
<dbReference type="InterPro" id="IPR041474">
    <property type="entry name" value="NicS_C"/>
</dbReference>
<dbReference type="GO" id="GO:0003677">
    <property type="term" value="F:DNA binding"/>
    <property type="evidence" value="ECO:0007669"/>
    <property type="project" value="UniProtKB-UniRule"/>
</dbReference>
<reference evidence="6" key="1">
    <citation type="submission" date="2016-09" db="EMBL/GenBank/DDBJ databases">
        <authorList>
            <person name="Varghese N."/>
            <person name="Submissions S."/>
        </authorList>
    </citation>
    <scope>NUCLEOTIDE SEQUENCE [LARGE SCALE GENOMIC DNA]</scope>
    <source>
        <strain evidence="6">JS23</strain>
    </source>
</reference>
<dbReference type="Proteomes" id="UP000243719">
    <property type="component" value="Unassembled WGS sequence"/>
</dbReference>
<evidence type="ECO:0000313" key="5">
    <source>
        <dbReference type="EMBL" id="SDV50951.1"/>
    </source>
</evidence>
<dbReference type="PANTHER" id="PTHR30328:SF54">
    <property type="entry name" value="HTH-TYPE TRANSCRIPTIONAL REPRESSOR SCO4008"/>
    <property type="match status" value="1"/>
</dbReference>
<dbReference type="Pfam" id="PF00440">
    <property type="entry name" value="TetR_N"/>
    <property type="match status" value="1"/>
</dbReference>
<dbReference type="EMBL" id="FNLO01000014">
    <property type="protein sequence ID" value="SDV50951.1"/>
    <property type="molecule type" value="Genomic_DNA"/>
</dbReference>
<feature type="region of interest" description="Disordered" evidence="3">
    <location>
        <begin position="209"/>
        <end position="252"/>
    </location>
</feature>
<keyword evidence="1 2" id="KW-0238">DNA-binding</keyword>
<evidence type="ECO:0000313" key="6">
    <source>
        <dbReference type="Proteomes" id="UP000243719"/>
    </source>
</evidence>
<sequence>MGAIGSRRDPEGTRRRILQAAVDEFVGGGLFGARVDRIARLAGANERMIYYYYGCKERLFVSVLEETVRDFVESMAAIDVNGLSPIDAIVRHAEKMWLYFRDTPRLVRLINNENLHEARYWRSGDVPKLVAPTRERFDHLLRQGVARGEIRAGIDPLHLFLLAASLGYYVVSNRHTLHASLMRDMASGEEHEALMRSGADMLRRYLQAEGTPTGAASAGGQGAGVGDDRKRERNASIEVEPAAETLPRVSEV</sequence>
<dbReference type="Pfam" id="PF17938">
    <property type="entry name" value="TetR_C_29"/>
    <property type="match status" value="1"/>
</dbReference>
<dbReference type="InterPro" id="IPR036271">
    <property type="entry name" value="Tet_transcr_reg_TetR-rel_C_sf"/>
</dbReference>